<comment type="caution">
    <text evidence="2">The sequence shown here is derived from an EMBL/GenBank/DDBJ whole genome shotgun (WGS) entry which is preliminary data.</text>
</comment>
<dbReference type="PROSITE" id="PS01044">
    <property type="entry name" value="SQUALEN_PHYTOEN_SYN_1"/>
    <property type="match status" value="1"/>
</dbReference>
<dbReference type="InterPro" id="IPR008949">
    <property type="entry name" value="Isoprenoid_synthase_dom_sf"/>
</dbReference>
<dbReference type="PANTHER" id="PTHR11626">
    <property type="entry name" value="FARNESYL-DIPHOSPHATE FARNESYLTRANSFERASE"/>
    <property type="match status" value="1"/>
</dbReference>
<keyword evidence="3" id="KW-1185">Reference proteome</keyword>
<dbReference type="GO" id="GO:0045338">
    <property type="term" value="P:farnesyl diphosphate metabolic process"/>
    <property type="evidence" value="ECO:0007669"/>
    <property type="project" value="InterPro"/>
</dbReference>
<dbReference type="InterPro" id="IPR019845">
    <property type="entry name" value="Squalene/phytoene_synthase_CS"/>
</dbReference>
<gene>
    <name evidence="2" type="ORF">HNR75_002354</name>
</gene>
<sequence>MTELLQAELLAKVSRTFALTIPQLPAPLADWVGNAYLLCRIADTIEDEPVLACEEKAVFIQLFLDILSGEEPASALYEQLSPRLSDGTSSAEQELIRQTASVIRHYQQFPDEVRQILQRAIVIMSQGMARYQHQASPQGLADQMALDHYCYAVAGVVGEMLTALFIAYRPSLSANKEELRALSVSFGLGLQLTNILKDVWDDARRGVCWWPQTLTQNGIHWPPADKQTLIRSRKELVAIATGHLRDALDYTLALPAEEQGLRQFCLWALGMAVLTLQKIQNSEDYLNGDNVKISRNDVRRVIVWCRVTGRFNHGLQWLFAWWSRGLGCQRRCYRQLYRTVSCW</sequence>
<dbReference type="InterPro" id="IPR033904">
    <property type="entry name" value="Trans_IPPS_HH"/>
</dbReference>
<accession>A0A841GIB6</accession>
<dbReference type="GO" id="GO:0016117">
    <property type="term" value="P:carotenoid biosynthetic process"/>
    <property type="evidence" value="ECO:0007669"/>
    <property type="project" value="UniProtKB-ARBA"/>
</dbReference>
<dbReference type="Pfam" id="PF00494">
    <property type="entry name" value="SQS_PSY"/>
    <property type="match status" value="1"/>
</dbReference>
<dbReference type="GO" id="GO:0051996">
    <property type="term" value="F:squalene synthase [NAD(P)H] activity"/>
    <property type="evidence" value="ECO:0007669"/>
    <property type="project" value="UniProtKB-EC"/>
</dbReference>
<dbReference type="SUPFAM" id="SSF48576">
    <property type="entry name" value="Terpenoid synthases"/>
    <property type="match status" value="1"/>
</dbReference>
<evidence type="ECO:0000256" key="1">
    <source>
        <dbReference type="ARBA" id="ARBA00022679"/>
    </source>
</evidence>
<organism evidence="2 3">
    <name type="scientific">Tolumonas osonensis</name>
    <dbReference type="NCBI Taxonomy" id="675874"/>
    <lineage>
        <taxon>Bacteria</taxon>
        <taxon>Pseudomonadati</taxon>
        <taxon>Pseudomonadota</taxon>
        <taxon>Gammaproteobacteria</taxon>
        <taxon>Aeromonadales</taxon>
        <taxon>Aeromonadaceae</taxon>
        <taxon>Tolumonas</taxon>
    </lineage>
</organism>
<protein>
    <submittedName>
        <fullName evidence="2">Farnesyl-diphosphate farnesyltransferase</fullName>
        <ecNumber evidence="2">2.5.1.21</ecNumber>
    </submittedName>
</protein>
<dbReference type="EMBL" id="JACHGR010000008">
    <property type="protein sequence ID" value="MBB6056416.1"/>
    <property type="molecule type" value="Genomic_DNA"/>
</dbReference>
<reference evidence="2 3" key="1">
    <citation type="submission" date="2020-08" db="EMBL/GenBank/DDBJ databases">
        <title>Genomic Encyclopedia of Type Strains, Phase IV (KMG-IV): sequencing the most valuable type-strain genomes for metagenomic binning, comparative biology and taxonomic classification.</title>
        <authorList>
            <person name="Goeker M."/>
        </authorList>
    </citation>
    <scope>NUCLEOTIDE SEQUENCE [LARGE SCALE GENOMIC DNA]</scope>
    <source>
        <strain evidence="2 3">DSM 22975</strain>
    </source>
</reference>
<dbReference type="InterPro" id="IPR044844">
    <property type="entry name" value="Trans_IPPS_euk-type"/>
</dbReference>
<dbReference type="EC" id="2.5.1.21" evidence="2"/>
<dbReference type="PANTHER" id="PTHR11626:SF2">
    <property type="entry name" value="SQUALENE SYNTHASE"/>
    <property type="match status" value="1"/>
</dbReference>
<dbReference type="Proteomes" id="UP000585721">
    <property type="component" value="Unassembled WGS sequence"/>
</dbReference>
<dbReference type="RefSeq" id="WP_188027150.1">
    <property type="nucleotide sequence ID" value="NZ_JACHGR010000008.1"/>
</dbReference>
<dbReference type="CDD" id="cd00683">
    <property type="entry name" value="Trans_IPPS_HH"/>
    <property type="match status" value="1"/>
</dbReference>
<evidence type="ECO:0000313" key="3">
    <source>
        <dbReference type="Proteomes" id="UP000585721"/>
    </source>
</evidence>
<keyword evidence="1 2" id="KW-0808">Transferase</keyword>
<dbReference type="SFLD" id="SFLDG01018">
    <property type="entry name" value="Squalene/Phytoene_Synthase_Lik"/>
    <property type="match status" value="1"/>
</dbReference>
<evidence type="ECO:0000313" key="2">
    <source>
        <dbReference type="EMBL" id="MBB6056416.1"/>
    </source>
</evidence>
<proteinExistence type="predicted"/>
<dbReference type="SFLD" id="SFLDS00005">
    <property type="entry name" value="Isoprenoid_Synthase_Type_I"/>
    <property type="match status" value="1"/>
</dbReference>
<dbReference type="AlphaFoldDB" id="A0A841GIB6"/>
<dbReference type="Gene3D" id="1.10.600.10">
    <property type="entry name" value="Farnesyl Diphosphate Synthase"/>
    <property type="match status" value="1"/>
</dbReference>
<name>A0A841GIB6_9GAMM</name>
<dbReference type="InterPro" id="IPR002060">
    <property type="entry name" value="Squ/phyt_synthse"/>
</dbReference>